<dbReference type="PANTHER" id="PTHR47619">
    <property type="entry name" value="METALLO-HYDROLASE YYCJ-RELATED"/>
    <property type="match status" value="1"/>
</dbReference>
<dbReference type="Proteomes" id="UP001596161">
    <property type="component" value="Unassembled WGS sequence"/>
</dbReference>
<dbReference type="RefSeq" id="WP_378016248.1">
    <property type="nucleotide sequence ID" value="NZ_JBHSKT010000002.1"/>
</dbReference>
<evidence type="ECO:0000313" key="2">
    <source>
        <dbReference type="EMBL" id="MFC5269868.1"/>
    </source>
</evidence>
<dbReference type="InterPro" id="IPR001279">
    <property type="entry name" value="Metallo-B-lactamas"/>
</dbReference>
<reference evidence="3" key="1">
    <citation type="journal article" date="2019" name="Int. J. Syst. Evol. Microbiol.">
        <title>The Global Catalogue of Microorganisms (GCM) 10K type strain sequencing project: providing services to taxonomists for standard genome sequencing and annotation.</title>
        <authorList>
            <consortium name="The Broad Institute Genomics Platform"/>
            <consortium name="The Broad Institute Genome Sequencing Center for Infectious Disease"/>
            <person name="Wu L."/>
            <person name="Ma J."/>
        </authorList>
    </citation>
    <scope>NUCLEOTIDE SEQUENCE [LARGE SCALE GENOMIC DNA]</scope>
    <source>
        <strain evidence="3">KACC 12602</strain>
    </source>
</reference>
<dbReference type="EMBL" id="JBHSKT010000002">
    <property type="protein sequence ID" value="MFC5269868.1"/>
    <property type="molecule type" value="Genomic_DNA"/>
</dbReference>
<protein>
    <submittedName>
        <fullName evidence="2">MBL fold metallo-hydrolase</fullName>
    </submittedName>
</protein>
<dbReference type="PANTHER" id="PTHR47619:SF1">
    <property type="entry name" value="EXODEOXYRIBONUCLEASE WALJ"/>
    <property type="match status" value="1"/>
</dbReference>
<evidence type="ECO:0000259" key="1">
    <source>
        <dbReference type="SMART" id="SM00849"/>
    </source>
</evidence>
<organism evidence="2 3">
    <name type="scientific">Adhaeribacter terreus</name>
    <dbReference type="NCBI Taxonomy" id="529703"/>
    <lineage>
        <taxon>Bacteria</taxon>
        <taxon>Pseudomonadati</taxon>
        <taxon>Bacteroidota</taxon>
        <taxon>Cytophagia</taxon>
        <taxon>Cytophagales</taxon>
        <taxon>Hymenobacteraceae</taxon>
        <taxon>Adhaeribacter</taxon>
    </lineage>
</organism>
<accession>A0ABW0E9N3</accession>
<feature type="domain" description="Metallo-beta-lactamase" evidence="1">
    <location>
        <begin position="13"/>
        <end position="179"/>
    </location>
</feature>
<keyword evidence="3" id="KW-1185">Reference proteome</keyword>
<name>A0ABW0E9N3_9BACT</name>
<dbReference type="InterPro" id="IPR036866">
    <property type="entry name" value="RibonucZ/Hydroxyglut_hydro"/>
</dbReference>
<proteinExistence type="predicted"/>
<evidence type="ECO:0000313" key="3">
    <source>
        <dbReference type="Proteomes" id="UP001596161"/>
    </source>
</evidence>
<dbReference type="Pfam" id="PF12706">
    <property type="entry name" value="Lactamase_B_2"/>
    <property type="match status" value="1"/>
</dbReference>
<comment type="caution">
    <text evidence="2">The sequence shown here is derived from an EMBL/GenBank/DDBJ whole genome shotgun (WGS) entry which is preliminary data.</text>
</comment>
<dbReference type="InterPro" id="IPR052533">
    <property type="entry name" value="WalJ/YycJ-like"/>
</dbReference>
<sequence length="292" mass="32816">MQLFITSLNSGSNGNCYYIGNETEAVLVDAGISCRETERRMERLGLSMEKVKAIFISHEHSDHIRGLDVLSRKYQLPVYITPKTLHYSRLNLPTELVQHFTAYESVQVGALTITGFPKFHDASDPHSFVIGNGHTNVGVFTDIGSICAHVEKQFKQCHAIFLEANYDDEMLANGYYPAHLKKRISGKRGHLSNQQALDLFNLHKPGFMRLVLLSHLSRDNNDPQLVQELFTRQAAGTEIVVASRYNETPVYVVSAIPGDDLPETVSFPVEKVKPKRNSKTKQSNPMQLALDF</sequence>
<dbReference type="Gene3D" id="3.60.15.10">
    <property type="entry name" value="Ribonuclease Z/Hydroxyacylglutathione hydrolase-like"/>
    <property type="match status" value="1"/>
</dbReference>
<gene>
    <name evidence="2" type="ORF">ACFPIB_04545</name>
</gene>
<dbReference type="SMART" id="SM00849">
    <property type="entry name" value="Lactamase_B"/>
    <property type="match status" value="1"/>
</dbReference>
<dbReference type="SUPFAM" id="SSF56281">
    <property type="entry name" value="Metallo-hydrolase/oxidoreductase"/>
    <property type="match status" value="1"/>
</dbReference>